<name>A0ABR2F417_9ROSI</name>
<protein>
    <submittedName>
        <fullName evidence="1">Uncharacterized protein</fullName>
    </submittedName>
</protein>
<evidence type="ECO:0000313" key="1">
    <source>
        <dbReference type="EMBL" id="KAK8571760.1"/>
    </source>
</evidence>
<accession>A0ABR2F417</accession>
<sequence length="94" mass="9446">MGLSGGADLVWDVDAAFSRKGLGQIRFNVGDGLSCVLQAPASGLAVRGGSGHAIQGSNAIAAWSRQGSSVLQVAYASRHLCGHISACCGSCGNR</sequence>
<gene>
    <name evidence="1" type="ORF">V6N12_027833</name>
</gene>
<evidence type="ECO:0000313" key="2">
    <source>
        <dbReference type="Proteomes" id="UP001472677"/>
    </source>
</evidence>
<dbReference type="Proteomes" id="UP001472677">
    <property type="component" value="Unassembled WGS sequence"/>
</dbReference>
<keyword evidence="2" id="KW-1185">Reference proteome</keyword>
<organism evidence="1 2">
    <name type="scientific">Hibiscus sabdariffa</name>
    <name type="common">roselle</name>
    <dbReference type="NCBI Taxonomy" id="183260"/>
    <lineage>
        <taxon>Eukaryota</taxon>
        <taxon>Viridiplantae</taxon>
        <taxon>Streptophyta</taxon>
        <taxon>Embryophyta</taxon>
        <taxon>Tracheophyta</taxon>
        <taxon>Spermatophyta</taxon>
        <taxon>Magnoliopsida</taxon>
        <taxon>eudicotyledons</taxon>
        <taxon>Gunneridae</taxon>
        <taxon>Pentapetalae</taxon>
        <taxon>rosids</taxon>
        <taxon>malvids</taxon>
        <taxon>Malvales</taxon>
        <taxon>Malvaceae</taxon>
        <taxon>Malvoideae</taxon>
        <taxon>Hibiscus</taxon>
    </lineage>
</organism>
<proteinExistence type="predicted"/>
<comment type="caution">
    <text evidence="1">The sequence shown here is derived from an EMBL/GenBank/DDBJ whole genome shotgun (WGS) entry which is preliminary data.</text>
</comment>
<dbReference type="EMBL" id="JBBPBM010000008">
    <property type="protein sequence ID" value="KAK8571760.1"/>
    <property type="molecule type" value="Genomic_DNA"/>
</dbReference>
<reference evidence="1 2" key="1">
    <citation type="journal article" date="2024" name="G3 (Bethesda)">
        <title>Genome assembly of Hibiscus sabdariffa L. provides insights into metabolisms of medicinal natural products.</title>
        <authorList>
            <person name="Kim T."/>
        </authorList>
    </citation>
    <scope>NUCLEOTIDE SEQUENCE [LARGE SCALE GENOMIC DNA]</scope>
    <source>
        <strain evidence="1">TK-2024</strain>
        <tissue evidence="1">Old leaves</tissue>
    </source>
</reference>